<feature type="transmembrane region" description="Helical" evidence="1">
    <location>
        <begin position="84"/>
        <end position="106"/>
    </location>
</feature>
<keyword evidence="1" id="KW-0812">Transmembrane</keyword>
<evidence type="ECO:0000313" key="2">
    <source>
        <dbReference type="EMBL" id="RVU39027.1"/>
    </source>
</evidence>
<dbReference type="AlphaFoldDB" id="A0A3S2VRW1"/>
<accession>A0A3S2VRW1</accession>
<keyword evidence="1" id="KW-1133">Transmembrane helix</keyword>
<sequence>MPQPSQHVLIDLDARASAAAAHLKIVETAGQIDTLRAMAEKHDKADEERTIRLEREIEQVGKKIDSLSENVSGAVGRVHARIDALVRAALTGAMATAIALAGAILYELWTLAQAGG</sequence>
<organism evidence="2 3">
    <name type="scientific">Hwanghaeella grinnelliae</name>
    <dbReference type="NCBI Taxonomy" id="2500179"/>
    <lineage>
        <taxon>Bacteria</taxon>
        <taxon>Pseudomonadati</taxon>
        <taxon>Pseudomonadota</taxon>
        <taxon>Alphaproteobacteria</taxon>
        <taxon>Rhodospirillales</taxon>
        <taxon>Rhodospirillaceae</taxon>
        <taxon>Hwanghaeella</taxon>
    </lineage>
</organism>
<protein>
    <recommendedName>
        <fullName evidence="4">DUF1515 domain-containing protein</fullName>
    </recommendedName>
</protein>
<gene>
    <name evidence="2" type="ORF">EOI86_07150</name>
</gene>
<dbReference type="EMBL" id="SADE01000001">
    <property type="protein sequence ID" value="RVU39027.1"/>
    <property type="molecule type" value="Genomic_DNA"/>
</dbReference>
<dbReference type="RefSeq" id="WP_127764399.1">
    <property type="nucleotide sequence ID" value="NZ_SADE01000001.1"/>
</dbReference>
<keyword evidence="3" id="KW-1185">Reference proteome</keyword>
<proteinExistence type="predicted"/>
<comment type="caution">
    <text evidence="2">The sequence shown here is derived from an EMBL/GenBank/DDBJ whole genome shotgun (WGS) entry which is preliminary data.</text>
</comment>
<keyword evidence="1" id="KW-0472">Membrane</keyword>
<evidence type="ECO:0008006" key="4">
    <source>
        <dbReference type="Google" id="ProtNLM"/>
    </source>
</evidence>
<reference evidence="3" key="1">
    <citation type="submission" date="2019-01" db="EMBL/GenBank/DDBJ databases">
        <title>Gri0909 isolated from a small marine red alga.</title>
        <authorList>
            <person name="Kim J."/>
            <person name="Jeong S.E."/>
            <person name="Jeon C.O."/>
        </authorList>
    </citation>
    <scope>NUCLEOTIDE SEQUENCE [LARGE SCALE GENOMIC DNA]</scope>
    <source>
        <strain evidence="3">Gri0909</strain>
    </source>
</reference>
<name>A0A3S2VRW1_9PROT</name>
<evidence type="ECO:0000313" key="3">
    <source>
        <dbReference type="Proteomes" id="UP000287447"/>
    </source>
</evidence>
<dbReference type="Proteomes" id="UP000287447">
    <property type="component" value="Unassembled WGS sequence"/>
</dbReference>
<evidence type="ECO:0000256" key="1">
    <source>
        <dbReference type="SAM" id="Phobius"/>
    </source>
</evidence>